<gene>
    <name evidence="1" type="ORF">MILUP08_44494</name>
</gene>
<reference evidence="2" key="1">
    <citation type="journal article" date="2012" name="J. Bacteriol.">
        <title>Genome Sequence of Micromonospora lupini Lupac 08, Isolated from Root Nodules of Lupinus angustifolius.</title>
        <authorList>
            <person name="Alonso-Vega P."/>
            <person name="Normand P."/>
            <person name="Bacigalupe R."/>
            <person name="Pujic P."/>
            <person name="Lajus A."/>
            <person name="Vallenet D."/>
            <person name="Carro L."/>
            <person name="Coll P."/>
            <person name="Trujillo M.E."/>
        </authorList>
    </citation>
    <scope>NUCLEOTIDE SEQUENCE [LARGE SCALE GENOMIC DNA]</scope>
    <source>
        <strain evidence="2">Lupac 08</strain>
    </source>
</reference>
<accession>I0L722</accession>
<dbReference type="AlphaFoldDB" id="I0L722"/>
<proteinExistence type="predicted"/>
<protein>
    <submittedName>
        <fullName evidence="1">Uncharacterized protein</fullName>
    </submittedName>
</protein>
<organism evidence="1 2">
    <name type="scientific">Micromonospora lupini str. Lupac 08</name>
    <dbReference type="NCBI Taxonomy" id="1150864"/>
    <lineage>
        <taxon>Bacteria</taxon>
        <taxon>Bacillati</taxon>
        <taxon>Actinomycetota</taxon>
        <taxon>Actinomycetes</taxon>
        <taxon>Micromonosporales</taxon>
        <taxon>Micromonosporaceae</taxon>
        <taxon>Micromonospora</taxon>
    </lineage>
</organism>
<comment type="caution">
    <text evidence="1">The sequence shown here is derived from an EMBL/GenBank/DDBJ whole genome shotgun (WGS) entry which is preliminary data.</text>
</comment>
<dbReference type="EMBL" id="CAIE01000035">
    <property type="protein sequence ID" value="CCH19619.1"/>
    <property type="molecule type" value="Genomic_DNA"/>
</dbReference>
<keyword evidence="2" id="KW-1185">Reference proteome</keyword>
<dbReference type="Proteomes" id="UP000003448">
    <property type="component" value="Unassembled WGS sequence"/>
</dbReference>
<name>I0L722_9ACTN</name>
<evidence type="ECO:0000313" key="1">
    <source>
        <dbReference type="EMBL" id="CCH19619.1"/>
    </source>
</evidence>
<evidence type="ECO:0000313" key="2">
    <source>
        <dbReference type="Proteomes" id="UP000003448"/>
    </source>
</evidence>
<sequence length="38" mass="4319">MSDAFVRRCQSVSEATERAVETINVVHRRHRGSTVPVH</sequence>